<protein>
    <recommendedName>
        <fullName evidence="3">Proteinase inhibitor I42 chagasin domain-containing protein</fullName>
    </recommendedName>
</protein>
<dbReference type="GO" id="GO:0004869">
    <property type="term" value="F:cysteine-type endopeptidase inhibitor activity"/>
    <property type="evidence" value="ECO:0007669"/>
    <property type="project" value="UniProtKB-KW"/>
</dbReference>
<dbReference type="SUPFAM" id="SSF141066">
    <property type="entry name" value="ICP-like"/>
    <property type="match status" value="1"/>
</dbReference>
<evidence type="ECO:0000259" key="3">
    <source>
        <dbReference type="Pfam" id="PF09394"/>
    </source>
</evidence>
<dbReference type="InterPro" id="IPR036331">
    <property type="entry name" value="Chagasin-like_sf"/>
</dbReference>
<dbReference type="EMBL" id="HBFK01019309">
    <property type="protein sequence ID" value="CAD8745462.1"/>
    <property type="molecule type" value="Transcribed_RNA"/>
</dbReference>
<reference evidence="4" key="1">
    <citation type="submission" date="2021-01" db="EMBL/GenBank/DDBJ databases">
        <authorList>
            <person name="Corre E."/>
            <person name="Pelletier E."/>
            <person name="Niang G."/>
            <person name="Scheremetjew M."/>
            <person name="Finn R."/>
            <person name="Kale V."/>
            <person name="Holt S."/>
            <person name="Cochrane G."/>
            <person name="Meng A."/>
            <person name="Brown T."/>
            <person name="Cohen L."/>
        </authorList>
    </citation>
    <scope>NUCLEOTIDE SEQUENCE</scope>
    <source>
        <strain evidence="4">CCMP441</strain>
    </source>
</reference>
<dbReference type="Gene3D" id="2.60.40.2020">
    <property type="match status" value="1"/>
</dbReference>
<accession>A0A6T8L0B8</accession>
<name>A0A6T8L0B8_HEMAN</name>
<dbReference type="InterPro" id="IPR018990">
    <property type="entry name" value="Prot_inh_I42_chagasin"/>
</dbReference>
<evidence type="ECO:0000256" key="2">
    <source>
        <dbReference type="ARBA" id="ARBA00022704"/>
    </source>
</evidence>
<evidence type="ECO:0000313" key="4">
    <source>
        <dbReference type="EMBL" id="CAD8745462.1"/>
    </source>
</evidence>
<sequence length="247" mass="28045">MVARCWSLGQRDCADVLRGTLWRDFAEGLPWEWNTASGCIADNGQLLFQSPAGPSVSETDNVRLMLIFSLFRMGRLSKTPLLALFVLGFALAKVDNIIHEVRFAEAYRHWSASETQKSIYVNAGDMILVRMNENPGTGYRWQLVTDSKDGFDQTLCQLQPTSSYAEGLYEPSTSMDGSDDKVVDGVARPYVPPGAGEWPYPYPWGDRRFDVRCTMPGKTTLKLRYKRSWEERYSWESRLDVFVQANA</sequence>
<keyword evidence="1" id="KW-0646">Protease inhibitor</keyword>
<evidence type="ECO:0000256" key="1">
    <source>
        <dbReference type="ARBA" id="ARBA00022690"/>
    </source>
</evidence>
<gene>
    <name evidence="4" type="ORF">HAND1043_LOCUS11957</name>
</gene>
<organism evidence="4">
    <name type="scientific">Hemiselmis andersenii</name>
    <name type="common">Cryptophyte alga</name>
    <dbReference type="NCBI Taxonomy" id="464988"/>
    <lineage>
        <taxon>Eukaryota</taxon>
        <taxon>Cryptophyceae</taxon>
        <taxon>Cryptomonadales</taxon>
        <taxon>Hemiselmidaceae</taxon>
        <taxon>Hemiselmis</taxon>
    </lineage>
</organism>
<proteinExistence type="predicted"/>
<keyword evidence="2" id="KW-0789">Thiol protease inhibitor</keyword>
<dbReference type="Pfam" id="PF09394">
    <property type="entry name" value="Inhibitor_I42"/>
    <property type="match status" value="1"/>
</dbReference>
<feature type="domain" description="Proteinase inhibitor I42 chagasin" evidence="3">
    <location>
        <begin position="121"/>
        <end position="237"/>
    </location>
</feature>
<dbReference type="AlphaFoldDB" id="A0A6T8L0B8"/>